<keyword evidence="2" id="KW-1134">Transmembrane beta strand</keyword>
<dbReference type="Gene3D" id="2.20.200.10">
    <property type="entry name" value="Outer membrane efflux proteins (OEP)"/>
    <property type="match status" value="1"/>
</dbReference>
<sequence length="476" mass="52484">MKFRWFLYSISGLALLSGCSSLPSVGPDYEKPEESAPDAWHSAVQKEFKSGTPDLKTWWTAFNDPTLNSLIERASTNNFDLKTAAARIEQAASLRGVSASRWWPEIMAGGSASAYQTTEANTPLGESRTGELYDASLSMAWELDLWGRVRRSVESADASLQAQVENYRDILVVLYAEIAQNYISCRTLQERIYFAENNLEAQGETLELTQNRFDSGLVPALDVSQSQLNLSRTKSAIPSLRQELVVAINRLSVLVGEMPYALEEELKTRAPIPAPPEELLVGVPADLLRQRPDIRRAERELAAQHALIGATQAELYPTLALPGTLAVESTGSDLFSGANTFYSFGPQLKWSIFNGRRIRSQVDAEKAGTKAALHTYEQTLLLALEEVEDNMSAYAHEKDRIESLEVAAEAAEKSVELVTELYSSGLTDFQNVLNMEQALLEQQDQLARSKGLVSAYMVGVYKALGGGWSLSEKDAE</sequence>
<comment type="similarity">
    <text evidence="1 2">Belongs to the outer membrane factor (OMF) (TC 1.B.17) family.</text>
</comment>
<organism evidence="4 5">
    <name type="scientific">Pontiella agarivorans</name>
    <dbReference type="NCBI Taxonomy" id="3038953"/>
    <lineage>
        <taxon>Bacteria</taxon>
        <taxon>Pseudomonadati</taxon>
        <taxon>Kiritimatiellota</taxon>
        <taxon>Kiritimatiellia</taxon>
        <taxon>Kiritimatiellales</taxon>
        <taxon>Pontiellaceae</taxon>
        <taxon>Pontiella</taxon>
    </lineage>
</organism>
<dbReference type="Gene3D" id="1.20.1600.10">
    <property type="entry name" value="Outer membrane efflux proteins (OEP)"/>
    <property type="match status" value="1"/>
</dbReference>
<dbReference type="PANTHER" id="PTHR30203:SF31">
    <property type="entry name" value="RND EFFLUX SYSTEM, OUTER MEMBRANE LIPOPROTEIN, NODT"/>
    <property type="match status" value="1"/>
</dbReference>
<dbReference type="PROSITE" id="PS51257">
    <property type="entry name" value="PROKAR_LIPOPROTEIN"/>
    <property type="match status" value="1"/>
</dbReference>
<accession>A0ABU5MZ36</accession>
<keyword evidence="5" id="KW-1185">Reference proteome</keyword>
<proteinExistence type="inferred from homology"/>
<dbReference type="PANTHER" id="PTHR30203">
    <property type="entry name" value="OUTER MEMBRANE CATION EFFLUX PROTEIN"/>
    <property type="match status" value="1"/>
</dbReference>
<protein>
    <submittedName>
        <fullName evidence="4">Efflux transporter outer membrane subunit</fullName>
    </submittedName>
</protein>
<dbReference type="EMBL" id="JARVCO010000010">
    <property type="protein sequence ID" value="MDZ8119466.1"/>
    <property type="molecule type" value="Genomic_DNA"/>
</dbReference>
<dbReference type="InterPro" id="IPR003423">
    <property type="entry name" value="OMP_efflux"/>
</dbReference>
<dbReference type="Pfam" id="PF02321">
    <property type="entry name" value="OEP"/>
    <property type="match status" value="2"/>
</dbReference>
<reference evidence="4 5" key="1">
    <citation type="journal article" date="2024" name="Appl. Environ. Microbiol.">
        <title>Pontiella agarivorans sp. nov., a novel marine anaerobic bacterium capable of degrading macroalgal polysaccharides and fixing nitrogen.</title>
        <authorList>
            <person name="Liu N."/>
            <person name="Kivenson V."/>
            <person name="Peng X."/>
            <person name="Cui Z."/>
            <person name="Lankiewicz T.S."/>
            <person name="Gosselin K.M."/>
            <person name="English C.J."/>
            <person name="Blair E.M."/>
            <person name="O'Malley M.A."/>
            <person name="Valentine D.L."/>
        </authorList>
    </citation>
    <scope>NUCLEOTIDE SEQUENCE [LARGE SCALE GENOMIC DNA]</scope>
    <source>
        <strain evidence="4 5">NLcol2</strain>
    </source>
</reference>
<evidence type="ECO:0000256" key="3">
    <source>
        <dbReference type="SAM" id="Coils"/>
    </source>
</evidence>
<dbReference type="NCBIfam" id="TIGR01845">
    <property type="entry name" value="outer_NodT"/>
    <property type="match status" value="1"/>
</dbReference>
<keyword evidence="2" id="KW-0472">Membrane</keyword>
<comment type="subcellular location">
    <subcellularLocation>
        <location evidence="2">Cell membrane</location>
        <topology evidence="2">Lipid-anchor</topology>
    </subcellularLocation>
</comment>
<name>A0ABU5MZ36_9BACT</name>
<evidence type="ECO:0000256" key="2">
    <source>
        <dbReference type="RuleBase" id="RU362097"/>
    </source>
</evidence>
<evidence type="ECO:0000256" key="1">
    <source>
        <dbReference type="ARBA" id="ARBA00007613"/>
    </source>
</evidence>
<feature type="coiled-coil region" evidence="3">
    <location>
        <begin position="384"/>
        <end position="421"/>
    </location>
</feature>
<comment type="caution">
    <text evidence="4">The sequence shown here is derived from an EMBL/GenBank/DDBJ whole genome shotgun (WGS) entry which is preliminary data.</text>
</comment>
<keyword evidence="3" id="KW-0175">Coiled coil</keyword>
<evidence type="ECO:0000313" key="4">
    <source>
        <dbReference type="EMBL" id="MDZ8119466.1"/>
    </source>
</evidence>
<keyword evidence="2" id="KW-0564">Palmitate</keyword>
<keyword evidence="2" id="KW-0449">Lipoprotein</keyword>
<dbReference type="InterPro" id="IPR010131">
    <property type="entry name" value="MdtP/NodT-like"/>
</dbReference>
<dbReference type="SUPFAM" id="SSF56954">
    <property type="entry name" value="Outer membrane efflux proteins (OEP)"/>
    <property type="match status" value="1"/>
</dbReference>
<dbReference type="Proteomes" id="UP001290861">
    <property type="component" value="Unassembled WGS sequence"/>
</dbReference>
<evidence type="ECO:0000313" key="5">
    <source>
        <dbReference type="Proteomes" id="UP001290861"/>
    </source>
</evidence>
<dbReference type="RefSeq" id="WP_322609248.1">
    <property type="nucleotide sequence ID" value="NZ_JARVCO010000010.1"/>
</dbReference>
<keyword evidence="2" id="KW-0812">Transmembrane</keyword>
<gene>
    <name evidence="4" type="ORF">P9H32_12610</name>
</gene>